<dbReference type="InterPro" id="IPR051319">
    <property type="entry name" value="Oligoribo/pAp-PDE_c-di-AMP_PDE"/>
</dbReference>
<dbReference type="AlphaFoldDB" id="A0A2K8NXL8"/>
<gene>
    <name evidence="3" type="ORF">ESOMN_v1c00990</name>
</gene>
<dbReference type="InterPro" id="IPR038763">
    <property type="entry name" value="DHH_sf"/>
</dbReference>
<evidence type="ECO:0000259" key="1">
    <source>
        <dbReference type="Pfam" id="PF01368"/>
    </source>
</evidence>
<protein>
    <submittedName>
        <fullName evidence="3">DHH family protein</fullName>
    </submittedName>
</protein>
<dbReference type="Pfam" id="PF02272">
    <property type="entry name" value="DHHA1"/>
    <property type="match status" value="1"/>
</dbReference>
<accession>A0A2K8NXL8</accession>
<dbReference type="Gene3D" id="3.90.1640.10">
    <property type="entry name" value="inorganic pyrophosphatase (n-terminal core)"/>
    <property type="match status" value="1"/>
</dbReference>
<dbReference type="Proteomes" id="UP000232230">
    <property type="component" value="Chromosome"/>
</dbReference>
<keyword evidence="4" id="KW-1185">Reference proteome</keyword>
<feature type="domain" description="DHHA1" evidence="2">
    <location>
        <begin position="231"/>
        <end position="312"/>
    </location>
</feature>
<dbReference type="Gene3D" id="3.10.310.30">
    <property type="match status" value="1"/>
</dbReference>
<evidence type="ECO:0000313" key="4">
    <source>
        <dbReference type="Proteomes" id="UP000232230"/>
    </source>
</evidence>
<evidence type="ECO:0000259" key="2">
    <source>
        <dbReference type="Pfam" id="PF02272"/>
    </source>
</evidence>
<dbReference type="KEGG" id="esx:ESOMN_v1c00990"/>
<dbReference type="PANTHER" id="PTHR47618">
    <property type="entry name" value="BIFUNCTIONAL OLIGORIBONUCLEASE AND PAP PHOSPHATASE NRNA"/>
    <property type="match status" value="1"/>
</dbReference>
<name>A0A2K8NXL8_9MOLU</name>
<sequence>MDKKIEKKLVEKINEYKNIIVAKHILPDWDAQGSAMGMAHIIKENFKGKKIVVVGDRLNDDKDFWIDSKDLTDKFIKSALVITVDTGTSSRIDFEKFSLAKEIFKVDHHIPVDNYGNENLVDVSAIACAQVVTLWAKDMKLKVNRKAATNLYKGLLTDSNRFLFPATNVHTFEAAIELINSGIDLEEIHNYLYVGNLNLRKWTNYAFSKVEISKKGVAIIVIEEKDYKPYKLTYDEVKLALSTMAGIDEIKIWSTVIVWKGVNKVSLRSRKYDVNTVAVKYNGGGHKLASGAELDKISDYKNLVKDLDKLIK</sequence>
<dbReference type="GO" id="GO:0003676">
    <property type="term" value="F:nucleic acid binding"/>
    <property type="evidence" value="ECO:0007669"/>
    <property type="project" value="InterPro"/>
</dbReference>
<dbReference type="PANTHER" id="PTHR47618:SF1">
    <property type="entry name" value="BIFUNCTIONAL OLIGORIBONUCLEASE AND PAP PHOSPHATASE NRNA"/>
    <property type="match status" value="1"/>
</dbReference>
<dbReference type="InterPro" id="IPR001667">
    <property type="entry name" value="DDH_dom"/>
</dbReference>
<evidence type="ECO:0000313" key="3">
    <source>
        <dbReference type="EMBL" id="ATZ18484.1"/>
    </source>
</evidence>
<dbReference type="InterPro" id="IPR003156">
    <property type="entry name" value="DHHA1_dom"/>
</dbReference>
<reference evidence="3 4" key="1">
    <citation type="submission" date="2017-11" db="EMBL/GenBank/DDBJ databases">
        <title>Genome sequence of Entomoplasma somnilux PYAN-1 (ATCC 49194).</title>
        <authorList>
            <person name="Lo W.-S."/>
            <person name="Gasparich G.E."/>
            <person name="Kuo C.-H."/>
        </authorList>
    </citation>
    <scope>NUCLEOTIDE SEQUENCE [LARGE SCALE GENOMIC DNA]</scope>
    <source>
        <strain evidence="3 4">PYAN-1</strain>
    </source>
</reference>
<dbReference type="RefSeq" id="WP_034942675.1">
    <property type="nucleotide sequence ID" value="NZ_CP024965.1"/>
</dbReference>
<dbReference type="SUPFAM" id="SSF64182">
    <property type="entry name" value="DHH phosphoesterases"/>
    <property type="match status" value="1"/>
</dbReference>
<dbReference type="EMBL" id="CP024965">
    <property type="protein sequence ID" value="ATZ18484.1"/>
    <property type="molecule type" value="Genomic_DNA"/>
</dbReference>
<proteinExistence type="predicted"/>
<feature type="domain" description="DDH" evidence="1">
    <location>
        <begin position="18"/>
        <end position="154"/>
    </location>
</feature>
<dbReference type="Pfam" id="PF01368">
    <property type="entry name" value="DHH"/>
    <property type="match status" value="1"/>
</dbReference>
<organism evidence="3 4">
    <name type="scientific">Williamsoniiplasma somnilux</name>
    <dbReference type="NCBI Taxonomy" id="215578"/>
    <lineage>
        <taxon>Bacteria</taxon>
        <taxon>Bacillati</taxon>
        <taxon>Mycoplasmatota</taxon>
        <taxon>Mollicutes</taxon>
        <taxon>Entomoplasmatales</taxon>
        <taxon>Williamsoniiplasma</taxon>
    </lineage>
</organism>